<feature type="domain" description="C2H2-type" evidence="11">
    <location>
        <begin position="125"/>
        <end position="152"/>
    </location>
</feature>
<keyword evidence="3" id="KW-0677">Repeat</keyword>
<reference evidence="12" key="1">
    <citation type="submission" date="2025-05" db="UniProtKB">
        <authorList>
            <consortium name="EnsemblMetazoa"/>
        </authorList>
    </citation>
    <scope>IDENTIFICATION</scope>
</reference>
<dbReference type="Pfam" id="PF00096">
    <property type="entry name" value="zf-C2H2"/>
    <property type="match status" value="5"/>
</dbReference>
<accession>A0ABM5JKX5</accession>
<sequence length="275" mass="31939">MEINQEASEETCKIKVEDTCVGSSFDVCKIEINEEPKREPVYDAFIDYLDSNEFSIDTKVEQDEYKFSLVEEKQTTNEESCPQEGNKMKIMETSHSSHKGKYTGQAAEGKISNKSMKVGCENRPYKCEICFKQFTTKGVLKRHLRVHTGEKPYKCEICFKQFGQESNLKRHLRVHTGENPYKCEICFKQFSQKAHLNDHLRLHTGEKPYKCEICLKQFKKKSSLTIHLRVHTGEKPYKCEICFKLFSEAGTLKKHLRVHTGEKPYKCEILSSLVK</sequence>
<dbReference type="InterPro" id="IPR036236">
    <property type="entry name" value="Znf_C2H2_sf"/>
</dbReference>
<evidence type="ECO:0000256" key="5">
    <source>
        <dbReference type="ARBA" id="ARBA00022833"/>
    </source>
</evidence>
<protein>
    <recommendedName>
        <fullName evidence="11">C2H2-type domain-containing protein</fullName>
    </recommendedName>
</protein>
<dbReference type="SUPFAM" id="SSF57667">
    <property type="entry name" value="beta-beta-alpha zinc fingers"/>
    <property type="match status" value="3"/>
</dbReference>
<dbReference type="Proteomes" id="UP001652700">
    <property type="component" value="Unplaced"/>
</dbReference>
<dbReference type="InterPro" id="IPR013087">
    <property type="entry name" value="Znf_C2H2_type"/>
</dbReference>
<name>A0ABM5JKX5_DIAVI</name>
<dbReference type="PANTHER" id="PTHR45993">
    <property type="entry name" value="B-CELL LYMPHOMA/LEUKEMIA 11"/>
    <property type="match status" value="1"/>
</dbReference>
<keyword evidence="13" id="KW-1185">Reference proteome</keyword>
<keyword evidence="5" id="KW-0862">Zinc</keyword>
<organism evidence="12 13">
    <name type="scientific">Diabrotica virgifera virgifera</name>
    <name type="common">western corn rootworm</name>
    <dbReference type="NCBI Taxonomy" id="50390"/>
    <lineage>
        <taxon>Eukaryota</taxon>
        <taxon>Metazoa</taxon>
        <taxon>Ecdysozoa</taxon>
        <taxon>Arthropoda</taxon>
        <taxon>Hexapoda</taxon>
        <taxon>Insecta</taxon>
        <taxon>Pterygota</taxon>
        <taxon>Neoptera</taxon>
        <taxon>Endopterygota</taxon>
        <taxon>Coleoptera</taxon>
        <taxon>Polyphaga</taxon>
        <taxon>Cucujiformia</taxon>
        <taxon>Chrysomeloidea</taxon>
        <taxon>Chrysomelidae</taxon>
        <taxon>Galerucinae</taxon>
        <taxon>Diabroticina</taxon>
        <taxon>Diabroticites</taxon>
        <taxon>Diabrotica</taxon>
    </lineage>
</organism>
<dbReference type="RefSeq" id="XP_050498592.1">
    <property type="nucleotide sequence ID" value="XM_050642635.1"/>
</dbReference>
<keyword evidence="6" id="KW-0805">Transcription regulation</keyword>
<dbReference type="PROSITE" id="PS50157">
    <property type="entry name" value="ZINC_FINGER_C2H2_2"/>
    <property type="match status" value="5"/>
</dbReference>
<dbReference type="InterPro" id="IPR051497">
    <property type="entry name" value="Dev/Hematopoietic_TF"/>
</dbReference>
<dbReference type="SMART" id="SM00355">
    <property type="entry name" value="ZnF_C2H2"/>
    <property type="match status" value="5"/>
</dbReference>
<keyword evidence="9" id="KW-0539">Nucleus</keyword>
<evidence type="ECO:0000313" key="13">
    <source>
        <dbReference type="Proteomes" id="UP001652700"/>
    </source>
</evidence>
<evidence type="ECO:0000256" key="3">
    <source>
        <dbReference type="ARBA" id="ARBA00022737"/>
    </source>
</evidence>
<proteinExistence type="predicted"/>
<keyword evidence="7" id="KW-0238">DNA-binding</keyword>
<evidence type="ECO:0000256" key="8">
    <source>
        <dbReference type="ARBA" id="ARBA00023163"/>
    </source>
</evidence>
<feature type="domain" description="C2H2-type" evidence="11">
    <location>
        <begin position="209"/>
        <end position="236"/>
    </location>
</feature>
<evidence type="ECO:0000256" key="10">
    <source>
        <dbReference type="PROSITE-ProRule" id="PRU00042"/>
    </source>
</evidence>
<keyword evidence="8" id="KW-0804">Transcription</keyword>
<evidence type="ECO:0000256" key="1">
    <source>
        <dbReference type="ARBA" id="ARBA00004123"/>
    </source>
</evidence>
<comment type="subcellular location">
    <subcellularLocation>
        <location evidence="1">Nucleus</location>
    </subcellularLocation>
</comment>
<dbReference type="Gene3D" id="3.30.160.60">
    <property type="entry name" value="Classic Zinc Finger"/>
    <property type="match status" value="5"/>
</dbReference>
<dbReference type="EnsemblMetazoa" id="XM_050642635.1">
    <property type="protein sequence ID" value="XP_050498592.1"/>
    <property type="gene ID" value="LOC126879530"/>
</dbReference>
<evidence type="ECO:0000313" key="12">
    <source>
        <dbReference type="EnsemblMetazoa" id="XP_050498592.1"/>
    </source>
</evidence>
<evidence type="ECO:0000259" key="11">
    <source>
        <dbReference type="PROSITE" id="PS50157"/>
    </source>
</evidence>
<evidence type="ECO:0000256" key="9">
    <source>
        <dbReference type="ARBA" id="ARBA00023242"/>
    </source>
</evidence>
<keyword evidence="2" id="KW-0479">Metal-binding</keyword>
<feature type="domain" description="C2H2-type" evidence="11">
    <location>
        <begin position="181"/>
        <end position="208"/>
    </location>
</feature>
<dbReference type="GeneID" id="126879530"/>
<dbReference type="PROSITE" id="PS00028">
    <property type="entry name" value="ZINC_FINGER_C2H2_1"/>
    <property type="match status" value="5"/>
</dbReference>
<keyword evidence="4 10" id="KW-0863">Zinc-finger</keyword>
<feature type="domain" description="C2H2-type" evidence="11">
    <location>
        <begin position="153"/>
        <end position="180"/>
    </location>
</feature>
<evidence type="ECO:0000256" key="2">
    <source>
        <dbReference type="ARBA" id="ARBA00022723"/>
    </source>
</evidence>
<evidence type="ECO:0000256" key="6">
    <source>
        <dbReference type="ARBA" id="ARBA00023015"/>
    </source>
</evidence>
<evidence type="ECO:0000256" key="4">
    <source>
        <dbReference type="ARBA" id="ARBA00022771"/>
    </source>
</evidence>
<dbReference type="PANTHER" id="PTHR45993:SF10">
    <property type="entry name" value="ZINC FINGER PROTEIN 208 ISOFORM X1-RELATED"/>
    <property type="match status" value="1"/>
</dbReference>
<feature type="domain" description="C2H2-type" evidence="11">
    <location>
        <begin position="237"/>
        <end position="264"/>
    </location>
</feature>
<evidence type="ECO:0000256" key="7">
    <source>
        <dbReference type="ARBA" id="ARBA00023125"/>
    </source>
</evidence>